<keyword evidence="5" id="KW-0378">Hydrolase</keyword>
<evidence type="ECO:0000256" key="2">
    <source>
        <dbReference type="ARBA" id="ARBA00022150"/>
    </source>
</evidence>
<dbReference type="PANTHER" id="PTHR35579:SF3">
    <property type="entry name" value="CRISPR SYSTEM CMS ENDORIBONUCLEASE CSM3"/>
    <property type="match status" value="1"/>
</dbReference>
<dbReference type="GO" id="GO:0004519">
    <property type="term" value="F:endonuclease activity"/>
    <property type="evidence" value="ECO:0007669"/>
    <property type="project" value="UniProtKB-KW"/>
</dbReference>
<reference evidence="11" key="1">
    <citation type="submission" date="2017-06" db="EMBL/GenBank/DDBJ databases">
        <authorList>
            <person name="Varghese N."/>
            <person name="Submissions S."/>
        </authorList>
    </citation>
    <scope>NUCLEOTIDE SEQUENCE [LARGE SCALE GENOMIC DNA]</scope>
    <source>
        <strain evidence="11">JAD2</strain>
    </source>
</reference>
<dbReference type="EMBL" id="FYEK01000075">
    <property type="protein sequence ID" value="SNB74719.1"/>
    <property type="molecule type" value="Genomic_DNA"/>
</dbReference>
<evidence type="ECO:0000256" key="5">
    <source>
        <dbReference type="ARBA" id="ARBA00022801"/>
    </source>
</evidence>
<feature type="domain" description="CRISPR type III-associated protein" evidence="9">
    <location>
        <begin position="17"/>
        <end position="226"/>
    </location>
</feature>
<dbReference type="Proteomes" id="UP000197025">
    <property type="component" value="Unassembled WGS sequence"/>
</dbReference>
<keyword evidence="4" id="KW-0255">Endonuclease</keyword>
<proteinExistence type="inferred from homology"/>
<keyword evidence="3" id="KW-0540">Nuclease</keyword>
<keyword evidence="11" id="KW-1185">Reference proteome</keyword>
<dbReference type="InterPro" id="IPR013412">
    <property type="entry name" value="CRISPR-assoc_RAMP_Csm3"/>
</dbReference>
<dbReference type="RefSeq" id="WP_088572323.1">
    <property type="nucleotide sequence ID" value="NZ_FYEK01000075.1"/>
</dbReference>
<name>A0A212RQL2_9CHLR</name>
<dbReference type="OrthoDB" id="1063910at2"/>
<evidence type="ECO:0000313" key="10">
    <source>
        <dbReference type="EMBL" id="SNB74719.1"/>
    </source>
</evidence>
<dbReference type="AlphaFoldDB" id="A0A212RQL2"/>
<dbReference type="InParanoid" id="A0A212RQL2"/>
<protein>
    <recommendedName>
        <fullName evidence="2">CRISPR system Cms endoribonuclease Csm3</fullName>
    </recommendedName>
    <alternativeName>
        <fullName evidence="8">CRISPR type III A-associated RAMP protein Csm3</fullName>
    </alternativeName>
</protein>
<dbReference type="Pfam" id="PF03787">
    <property type="entry name" value="RAMPs"/>
    <property type="match status" value="1"/>
</dbReference>
<sequence>MPTELRLRGRLFLDAEIHVLTGLHIGGAGGKVAIGGVDSPVIRDPITDEPILPGSSLKGKMRSLLERWGGYEPNHAIGQARIHVCKTEERYRNCPVCHIFGVPGEISFAYPTRLVVRDAFLTDGSREVLRRADTDLPFTEVKWEAAIDRVTSAAVPRQIERVPAGAVFRAPRIRASDASDEAHGALMVYHIYFPQDLEWFDHVVEAMGLVEDDYLGGYGSRGSGQVAFRRLRLGHKIASPRTPYPEDITWLGDPSPDLTEFRRQLPELLGQIRPLLSSG</sequence>
<keyword evidence="6" id="KW-0694">RNA-binding</keyword>
<dbReference type="InterPro" id="IPR005537">
    <property type="entry name" value="RAMP_III_fam"/>
</dbReference>
<evidence type="ECO:0000256" key="1">
    <source>
        <dbReference type="ARBA" id="ARBA00006342"/>
    </source>
</evidence>
<keyword evidence="7" id="KW-0051">Antiviral defense</keyword>
<evidence type="ECO:0000313" key="11">
    <source>
        <dbReference type="Proteomes" id="UP000197025"/>
    </source>
</evidence>
<dbReference type="GO" id="GO:0051607">
    <property type="term" value="P:defense response to virus"/>
    <property type="evidence" value="ECO:0007669"/>
    <property type="project" value="UniProtKB-KW"/>
</dbReference>
<evidence type="ECO:0000256" key="7">
    <source>
        <dbReference type="ARBA" id="ARBA00023118"/>
    </source>
</evidence>
<dbReference type="NCBIfam" id="TIGR02582">
    <property type="entry name" value="cas7_TM1809"/>
    <property type="match status" value="1"/>
</dbReference>
<accession>A0A212RQL2</accession>
<evidence type="ECO:0000256" key="8">
    <source>
        <dbReference type="ARBA" id="ARBA00033183"/>
    </source>
</evidence>
<evidence type="ECO:0000259" key="9">
    <source>
        <dbReference type="Pfam" id="PF03787"/>
    </source>
</evidence>
<gene>
    <name evidence="10" type="ORF">SAMN02746019_00017970</name>
</gene>
<dbReference type="PANTHER" id="PTHR35579">
    <property type="entry name" value="CRISPR SYSTEM CMS ENDORIBONUCLEASE CSM3"/>
    <property type="match status" value="1"/>
</dbReference>
<evidence type="ECO:0000256" key="3">
    <source>
        <dbReference type="ARBA" id="ARBA00022722"/>
    </source>
</evidence>
<dbReference type="InterPro" id="IPR052216">
    <property type="entry name" value="CRISPR_Csm3_endoribonuclease"/>
</dbReference>
<evidence type="ECO:0000256" key="6">
    <source>
        <dbReference type="ARBA" id="ARBA00022884"/>
    </source>
</evidence>
<comment type="similarity">
    <text evidence="1">Belongs to the CRISPR-associated Csm3 family.</text>
</comment>
<evidence type="ECO:0000256" key="4">
    <source>
        <dbReference type="ARBA" id="ARBA00022759"/>
    </source>
</evidence>
<dbReference type="GO" id="GO:0003723">
    <property type="term" value="F:RNA binding"/>
    <property type="evidence" value="ECO:0007669"/>
    <property type="project" value="UniProtKB-KW"/>
</dbReference>
<organism evidence="10 11">
    <name type="scientific">Thermoflexus hugenholtzii JAD2</name>
    <dbReference type="NCBI Taxonomy" id="877466"/>
    <lineage>
        <taxon>Bacteria</taxon>
        <taxon>Bacillati</taxon>
        <taxon>Chloroflexota</taxon>
        <taxon>Thermoflexia</taxon>
        <taxon>Thermoflexales</taxon>
        <taxon>Thermoflexaceae</taxon>
        <taxon>Thermoflexus</taxon>
    </lineage>
</organism>
<dbReference type="GO" id="GO:0016787">
    <property type="term" value="F:hydrolase activity"/>
    <property type="evidence" value="ECO:0007669"/>
    <property type="project" value="UniProtKB-KW"/>
</dbReference>